<dbReference type="Proteomes" id="UP000436006">
    <property type="component" value="Unassembled WGS sequence"/>
</dbReference>
<dbReference type="Gene3D" id="3.40.50.720">
    <property type="entry name" value="NAD(P)-binding Rossmann-like Domain"/>
    <property type="match status" value="1"/>
</dbReference>
<dbReference type="PANTHER" id="PTHR43355:SF2">
    <property type="entry name" value="FLAVIN REDUCTASE (NADPH)"/>
    <property type="match status" value="1"/>
</dbReference>
<dbReference type="EMBL" id="WPIN01000009">
    <property type="protein sequence ID" value="MVM33047.1"/>
    <property type="molecule type" value="Genomic_DNA"/>
</dbReference>
<sequence length="242" mass="27057">MLRVYFNYVSVVHSQKQLRKRSNNMNTSTQTPLSILVFGATGGTGKQFVELALAAGHRITAIVRNPATITQQHPNLRVVQGDSMELNTFAAEVDGHDAVVSCLGVKKLKPTTVYSVSVANILKAMQGTTVKRLICISSSAIEVSPKLPWALRMLTKYVLSRIFKHIYADTRLMEQILKQSSVDWTSVRPPRLIDKPLTGTYRYAINDYLVRCFQISRADLACFMLDHITDTQMIRAVVEVAN</sequence>
<dbReference type="CDD" id="cd05244">
    <property type="entry name" value="BVR-B_like_SDR_a"/>
    <property type="match status" value="1"/>
</dbReference>
<protein>
    <submittedName>
        <fullName evidence="2">NAD(P)H-binding protein</fullName>
    </submittedName>
</protein>
<dbReference type="InterPro" id="IPR016040">
    <property type="entry name" value="NAD(P)-bd_dom"/>
</dbReference>
<reference evidence="2 3" key="1">
    <citation type="submission" date="2019-12" db="EMBL/GenBank/DDBJ databases">
        <title>Spirosoma sp. HMF4905 genome sequencing and assembly.</title>
        <authorList>
            <person name="Kang H."/>
            <person name="Cha I."/>
            <person name="Kim H."/>
            <person name="Joh K."/>
        </authorList>
    </citation>
    <scope>NUCLEOTIDE SEQUENCE [LARGE SCALE GENOMIC DNA]</scope>
    <source>
        <strain evidence="2 3">HMF4905</strain>
    </source>
</reference>
<comment type="caution">
    <text evidence="2">The sequence shown here is derived from an EMBL/GenBank/DDBJ whole genome shotgun (WGS) entry which is preliminary data.</text>
</comment>
<accession>A0A7K1SGW5</accession>
<dbReference type="Pfam" id="PF13460">
    <property type="entry name" value="NAD_binding_10"/>
    <property type="match status" value="1"/>
</dbReference>
<dbReference type="GO" id="GO:0004074">
    <property type="term" value="F:biliverdin reductase [NAD(P)H] activity"/>
    <property type="evidence" value="ECO:0007669"/>
    <property type="project" value="TreeGrafter"/>
</dbReference>
<dbReference type="InterPro" id="IPR051606">
    <property type="entry name" value="Polyketide_Oxido-like"/>
</dbReference>
<organism evidence="2 3">
    <name type="scientific">Spirosoma arboris</name>
    <dbReference type="NCBI Taxonomy" id="2682092"/>
    <lineage>
        <taxon>Bacteria</taxon>
        <taxon>Pseudomonadati</taxon>
        <taxon>Bacteroidota</taxon>
        <taxon>Cytophagia</taxon>
        <taxon>Cytophagales</taxon>
        <taxon>Cytophagaceae</taxon>
        <taxon>Spirosoma</taxon>
    </lineage>
</organism>
<dbReference type="AlphaFoldDB" id="A0A7K1SGW5"/>
<evidence type="ECO:0000313" key="2">
    <source>
        <dbReference type="EMBL" id="MVM33047.1"/>
    </source>
</evidence>
<evidence type="ECO:0000313" key="3">
    <source>
        <dbReference type="Proteomes" id="UP000436006"/>
    </source>
</evidence>
<proteinExistence type="predicted"/>
<name>A0A7K1SGW5_9BACT</name>
<dbReference type="GO" id="GO:0042602">
    <property type="term" value="F:riboflavin reductase (NADPH) activity"/>
    <property type="evidence" value="ECO:0007669"/>
    <property type="project" value="TreeGrafter"/>
</dbReference>
<dbReference type="InterPro" id="IPR036291">
    <property type="entry name" value="NAD(P)-bd_dom_sf"/>
</dbReference>
<dbReference type="PANTHER" id="PTHR43355">
    <property type="entry name" value="FLAVIN REDUCTASE (NADPH)"/>
    <property type="match status" value="1"/>
</dbReference>
<feature type="domain" description="NAD(P)-binding" evidence="1">
    <location>
        <begin position="39"/>
        <end position="230"/>
    </location>
</feature>
<keyword evidence="3" id="KW-1185">Reference proteome</keyword>
<evidence type="ECO:0000259" key="1">
    <source>
        <dbReference type="Pfam" id="PF13460"/>
    </source>
</evidence>
<dbReference type="SUPFAM" id="SSF51735">
    <property type="entry name" value="NAD(P)-binding Rossmann-fold domains"/>
    <property type="match status" value="1"/>
</dbReference>
<gene>
    <name evidence="2" type="ORF">GO755_23605</name>
</gene>